<feature type="compositionally biased region" description="Low complexity" evidence="1">
    <location>
        <begin position="494"/>
        <end position="508"/>
    </location>
</feature>
<feature type="compositionally biased region" description="Polar residues" evidence="1">
    <location>
        <begin position="161"/>
        <end position="170"/>
    </location>
</feature>
<dbReference type="InterPro" id="IPR003903">
    <property type="entry name" value="UIM_dom"/>
</dbReference>
<feature type="region of interest" description="Disordered" evidence="1">
    <location>
        <begin position="101"/>
        <end position="122"/>
    </location>
</feature>
<dbReference type="EMBL" id="CAICTM010000638">
    <property type="protein sequence ID" value="CAB9514209.1"/>
    <property type="molecule type" value="Genomic_DNA"/>
</dbReference>
<feature type="compositionally biased region" description="Polar residues" evidence="1">
    <location>
        <begin position="561"/>
        <end position="583"/>
    </location>
</feature>
<evidence type="ECO:0000313" key="2">
    <source>
        <dbReference type="EMBL" id="CAB9514209.1"/>
    </source>
</evidence>
<feature type="compositionally biased region" description="Low complexity" evidence="1">
    <location>
        <begin position="440"/>
        <end position="451"/>
    </location>
</feature>
<feature type="region of interest" description="Disordered" evidence="1">
    <location>
        <begin position="431"/>
        <end position="460"/>
    </location>
</feature>
<feature type="region of interest" description="Disordered" evidence="1">
    <location>
        <begin position="42"/>
        <end position="67"/>
    </location>
</feature>
<feature type="region of interest" description="Disordered" evidence="1">
    <location>
        <begin position="555"/>
        <end position="603"/>
    </location>
</feature>
<feature type="compositionally biased region" description="Low complexity" evidence="1">
    <location>
        <begin position="366"/>
        <end position="382"/>
    </location>
</feature>
<feature type="compositionally biased region" description="Low complexity" evidence="1">
    <location>
        <begin position="316"/>
        <end position="331"/>
    </location>
</feature>
<proteinExistence type="predicted"/>
<feature type="compositionally biased region" description="Polar residues" evidence="1">
    <location>
        <begin position="57"/>
        <end position="66"/>
    </location>
</feature>
<dbReference type="AlphaFoldDB" id="A0A9N8E5G6"/>
<gene>
    <name evidence="2" type="ORF">SEMRO_639_G179690.1</name>
</gene>
<feature type="compositionally biased region" description="Basic and acidic residues" evidence="1">
    <location>
        <begin position="226"/>
        <end position="239"/>
    </location>
</feature>
<dbReference type="SMART" id="SM00726">
    <property type="entry name" value="UIM"/>
    <property type="match status" value="3"/>
</dbReference>
<feature type="compositionally biased region" description="Polar residues" evidence="1">
    <location>
        <begin position="383"/>
        <end position="396"/>
    </location>
</feature>
<evidence type="ECO:0000256" key="1">
    <source>
        <dbReference type="SAM" id="MobiDB-lite"/>
    </source>
</evidence>
<dbReference type="Proteomes" id="UP001153069">
    <property type="component" value="Unassembled WGS sequence"/>
</dbReference>
<keyword evidence="3" id="KW-1185">Reference proteome</keyword>
<feature type="region of interest" description="Disordered" evidence="1">
    <location>
        <begin position="291"/>
        <end position="417"/>
    </location>
</feature>
<feature type="region of interest" description="Disordered" evidence="1">
    <location>
        <begin position="157"/>
        <end position="265"/>
    </location>
</feature>
<protein>
    <submittedName>
        <fullName evidence="2">Uncharacterized protein</fullName>
    </submittedName>
</protein>
<feature type="compositionally biased region" description="Basic and acidic residues" evidence="1">
    <location>
        <begin position="345"/>
        <end position="365"/>
    </location>
</feature>
<reference evidence="2" key="1">
    <citation type="submission" date="2020-06" db="EMBL/GenBank/DDBJ databases">
        <authorList>
            <consortium name="Plant Systems Biology data submission"/>
        </authorList>
    </citation>
    <scope>NUCLEOTIDE SEQUENCE</scope>
    <source>
        <strain evidence="2">D6</strain>
    </source>
</reference>
<evidence type="ECO:0000313" key="3">
    <source>
        <dbReference type="Proteomes" id="UP001153069"/>
    </source>
</evidence>
<name>A0A9N8E5G6_9STRA</name>
<accession>A0A9N8E5G6</accession>
<sequence>MDIQRPTLVRVPSIRSQLTLQIAEEEQEKEMLAMAVSMSLSGGTSSRRSAKGAAVSSKCSTATSAPRPSLLVKEPSLRTLLFLEAEQEKEMLELAVERSLQEKDGKREKTQRRSCPPRTASLRTQQLLDELREKEMLELALERSMADLDAPAPQELLLEPSKSTKPSPVQQDVPRQRTRCFQETSQRRSSRRVLARSMADLDAPAPRELLLEPSKPAKSSPGQQDAPREGHRCFQETRQRCSSRRLLDPQLHQSPCAPPPMLRHGRSLQVERRAPSRRFQQEQMSMAKSLPNLFGKGNRNQPSGGQVNGRFPIMIASNNASSSRRLSSKPPSVRKIDTQASTKATRKEDDFHVMQIVRERARRASLEQQQQMQESQQRSSWSLNNTGMHPQRSSRPSLLCDSPQHRRSSRSTSMMRELPVLQHRTANDVTQAGMHASPQGSSRASLLLRGSPQHRRSSRTGMMMMTRELPVLQTKKDDGFPVVTQAVNTGMHASPSPRSSRPSLLRGSPQHRRSSRSSMRELPVLQQQHGTTTTTTKNDDDFHVMQVVRERSQRASLAHGWTTSQRPVRVSRTSSCPQPSNNNKSKDALPGWAKPGAYAGAPGEDFLRSNTLHYHTVGLSGSRAGKGP</sequence>
<feature type="region of interest" description="Disordered" evidence="1">
    <location>
        <begin position="488"/>
        <end position="539"/>
    </location>
</feature>
<comment type="caution">
    <text evidence="2">The sequence shown here is derived from an EMBL/GenBank/DDBJ whole genome shotgun (WGS) entry which is preliminary data.</text>
</comment>
<organism evidence="2 3">
    <name type="scientific">Seminavis robusta</name>
    <dbReference type="NCBI Taxonomy" id="568900"/>
    <lineage>
        <taxon>Eukaryota</taxon>
        <taxon>Sar</taxon>
        <taxon>Stramenopiles</taxon>
        <taxon>Ochrophyta</taxon>
        <taxon>Bacillariophyta</taxon>
        <taxon>Bacillariophyceae</taxon>
        <taxon>Bacillariophycidae</taxon>
        <taxon>Naviculales</taxon>
        <taxon>Naviculaceae</taxon>
        <taxon>Seminavis</taxon>
    </lineage>
</organism>